<comment type="catalytic activity">
    <reaction evidence="8 11 12">
        <text>2-(2-carboxy-4-methylthiazol-5-yl)ethyl phosphate + 4-amino-2-methyl-5-(diphosphooxymethyl)pyrimidine + 2 H(+) = thiamine phosphate + CO2 + diphosphate</text>
        <dbReference type="Rhea" id="RHEA:47848"/>
        <dbReference type="ChEBI" id="CHEBI:15378"/>
        <dbReference type="ChEBI" id="CHEBI:16526"/>
        <dbReference type="ChEBI" id="CHEBI:33019"/>
        <dbReference type="ChEBI" id="CHEBI:37575"/>
        <dbReference type="ChEBI" id="CHEBI:57841"/>
        <dbReference type="ChEBI" id="CHEBI:62890"/>
        <dbReference type="EC" id="2.5.1.3"/>
    </reaction>
</comment>
<dbReference type="GO" id="GO:0004789">
    <property type="term" value="F:thiamine-phosphate diphosphorylase activity"/>
    <property type="evidence" value="ECO:0007669"/>
    <property type="project" value="UniProtKB-UniRule"/>
</dbReference>
<evidence type="ECO:0000256" key="4">
    <source>
        <dbReference type="ARBA" id="ARBA00022723"/>
    </source>
</evidence>
<evidence type="ECO:0000256" key="11">
    <source>
        <dbReference type="HAMAP-Rule" id="MF_00097"/>
    </source>
</evidence>
<reference evidence="15 16" key="1">
    <citation type="submission" date="2019-03" db="EMBL/GenBank/DDBJ databases">
        <title>Genomics of glacier-inhabiting Cryobacterium strains.</title>
        <authorList>
            <person name="Liu Q."/>
            <person name="Xin Y.-H."/>
        </authorList>
    </citation>
    <scope>NUCLEOTIDE SEQUENCE [LARGE SCALE GENOMIC DNA]</scope>
    <source>
        <strain evidence="15 16">Hh4</strain>
    </source>
</reference>
<dbReference type="EC" id="2.5.1.3" evidence="11"/>
<evidence type="ECO:0000259" key="14">
    <source>
        <dbReference type="Pfam" id="PF02581"/>
    </source>
</evidence>
<dbReference type="GO" id="GO:0009229">
    <property type="term" value="P:thiamine diphosphate biosynthetic process"/>
    <property type="evidence" value="ECO:0007669"/>
    <property type="project" value="UniProtKB-UniRule"/>
</dbReference>
<keyword evidence="6 11" id="KW-0784">Thiamine biosynthesis</keyword>
<feature type="binding site" evidence="11">
    <location>
        <position position="69"/>
    </location>
    <ligand>
        <name>4-amino-2-methyl-5-(diphosphooxymethyl)pyrimidine</name>
        <dbReference type="ChEBI" id="CHEBI:57841"/>
    </ligand>
</feature>
<dbReference type="GO" id="GO:0009228">
    <property type="term" value="P:thiamine biosynthetic process"/>
    <property type="evidence" value="ECO:0007669"/>
    <property type="project" value="UniProtKB-KW"/>
</dbReference>
<evidence type="ECO:0000256" key="8">
    <source>
        <dbReference type="ARBA" id="ARBA00047851"/>
    </source>
</evidence>
<feature type="binding site" evidence="11">
    <location>
        <position position="108"/>
    </location>
    <ligand>
        <name>4-amino-2-methyl-5-(diphosphooxymethyl)pyrimidine</name>
        <dbReference type="ChEBI" id="CHEBI:57841"/>
    </ligand>
</feature>
<dbReference type="CDD" id="cd00564">
    <property type="entry name" value="TMP_TenI"/>
    <property type="match status" value="1"/>
</dbReference>
<comment type="similarity">
    <text evidence="10 11 12">Belongs to the thiamine-phosphate synthase family.</text>
</comment>
<comment type="caution">
    <text evidence="15">The sequence shown here is derived from an EMBL/GenBank/DDBJ whole genome shotgun (WGS) entry which is preliminary data.</text>
</comment>
<comment type="cofactor">
    <cofactor evidence="11">
        <name>Mg(2+)</name>
        <dbReference type="ChEBI" id="CHEBI:18420"/>
    </cofactor>
    <text evidence="11">Binds 1 Mg(2+) ion per subunit.</text>
</comment>
<comment type="caution">
    <text evidence="11">Lacks conserved residue(s) required for the propagation of feature annotation.</text>
</comment>
<comment type="catalytic activity">
    <reaction evidence="7 11 12">
        <text>4-methyl-5-(2-phosphooxyethyl)-thiazole + 4-amino-2-methyl-5-(diphosphooxymethyl)pyrimidine + H(+) = thiamine phosphate + diphosphate</text>
        <dbReference type="Rhea" id="RHEA:22328"/>
        <dbReference type="ChEBI" id="CHEBI:15378"/>
        <dbReference type="ChEBI" id="CHEBI:33019"/>
        <dbReference type="ChEBI" id="CHEBI:37575"/>
        <dbReference type="ChEBI" id="CHEBI:57841"/>
        <dbReference type="ChEBI" id="CHEBI:58296"/>
        <dbReference type="EC" id="2.5.1.3"/>
    </reaction>
</comment>
<dbReference type="Gene3D" id="3.20.20.70">
    <property type="entry name" value="Aldolase class I"/>
    <property type="match status" value="1"/>
</dbReference>
<dbReference type="RefSeq" id="WP_134522177.1">
    <property type="nucleotide sequence ID" value="NZ_SOHH01000021.1"/>
</dbReference>
<name>A0A4R9BF46_9MICO</name>
<feature type="binding site" evidence="11">
    <location>
        <begin position="37"/>
        <end position="41"/>
    </location>
    <ligand>
        <name>4-amino-2-methyl-5-(diphosphooxymethyl)pyrimidine</name>
        <dbReference type="ChEBI" id="CHEBI:57841"/>
    </ligand>
</feature>
<feature type="binding site" evidence="11">
    <location>
        <begin position="135"/>
        <end position="137"/>
    </location>
    <ligand>
        <name>2-[(2R,5Z)-2-carboxy-4-methylthiazol-5(2H)-ylidene]ethyl phosphate</name>
        <dbReference type="ChEBI" id="CHEBI:62899"/>
    </ligand>
</feature>
<evidence type="ECO:0000256" key="9">
    <source>
        <dbReference type="ARBA" id="ARBA00047883"/>
    </source>
</evidence>
<evidence type="ECO:0000256" key="13">
    <source>
        <dbReference type="RuleBase" id="RU004253"/>
    </source>
</evidence>
<evidence type="ECO:0000256" key="7">
    <source>
        <dbReference type="ARBA" id="ARBA00047334"/>
    </source>
</evidence>
<keyword evidence="4 11" id="KW-0479">Metal-binding</keyword>
<evidence type="ECO:0000256" key="2">
    <source>
        <dbReference type="ARBA" id="ARBA00005165"/>
    </source>
</evidence>
<dbReference type="PANTHER" id="PTHR20857:SF15">
    <property type="entry name" value="THIAMINE-PHOSPHATE SYNTHASE"/>
    <property type="match status" value="1"/>
</dbReference>
<dbReference type="InterPro" id="IPR013785">
    <property type="entry name" value="Aldolase_TIM"/>
</dbReference>
<dbReference type="HAMAP" id="MF_00097">
    <property type="entry name" value="TMP_synthase"/>
    <property type="match status" value="1"/>
</dbReference>
<organism evidence="15 16">
    <name type="scientific">Cryobacterium fucosi</name>
    <dbReference type="NCBI Taxonomy" id="1259157"/>
    <lineage>
        <taxon>Bacteria</taxon>
        <taxon>Bacillati</taxon>
        <taxon>Actinomycetota</taxon>
        <taxon>Actinomycetes</taxon>
        <taxon>Micrococcales</taxon>
        <taxon>Microbacteriaceae</taxon>
        <taxon>Cryobacterium</taxon>
    </lineage>
</organism>
<dbReference type="OrthoDB" id="3243336at2"/>
<dbReference type="GO" id="GO:0005737">
    <property type="term" value="C:cytoplasm"/>
    <property type="evidence" value="ECO:0007669"/>
    <property type="project" value="TreeGrafter"/>
</dbReference>
<dbReference type="FunFam" id="3.20.20.70:FF:000178">
    <property type="entry name" value="Thiamine-phosphate synthase"/>
    <property type="match status" value="1"/>
</dbReference>
<protein>
    <recommendedName>
        <fullName evidence="11">Thiamine-phosphate synthase</fullName>
        <shortName evidence="11">TP synthase</shortName>
        <shortName evidence="11">TPS</shortName>
        <ecNumber evidence="11">2.5.1.3</ecNumber>
    </recommendedName>
    <alternativeName>
        <fullName evidence="11">Thiamine-phosphate pyrophosphorylase</fullName>
        <shortName evidence="11">TMP pyrophosphorylase</shortName>
        <shortName evidence="11">TMP-PPase</shortName>
    </alternativeName>
</protein>
<evidence type="ECO:0000256" key="10">
    <source>
        <dbReference type="ARBA" id="ARBA00061123"/>
    </source>
</evidence>
<dbReference type="EMBL" id="SOHH01000021">
    <property type="protein sequence ID" value="TFD82635.1"/>
    <property type="molecule type" value="Genomic_DNA"/>
</dbReference>
<feature type="binding site" evidence="11">
    <location>
        <position position="70"/>
    </location>
    <ligand>
        <name>Mg(2+)</name>
        <dbReference type="ChEBI" id="CHEBI:18420"/>
    </ligand>
</feature>
<feature type="binding site" evidence="11">
    <location>
        <position position="170"/>
    </location>
    <ligand>
        <name>2-[(2R,5Z)-2-carboxy-4-methylthiazol-5(2H)-ylidene]ethyl phosphate</name>
        <dbReference type="ChEBI" id="CHEBI:62899"/>
    </ligand>
</feature>
<dbReference type="GO" id="GO:0000287">
    <property type="term" value="F:magnesium ion binding"/>
    <property type="evidence" value="ECO:0007669"/>
    <property type="project" value="UniProtKB-UniRule"/>
</dbReference>
<dbReference type="Pfam" id="PF02581">
    <property type="entry name" value="TMP-TENI"/>
    <property type="match status" value="1"/>
</dbReference>
<keyword evidence="16" id="KW-1185">Reference proteome</keyword>
<keyword evidence="3 11" id="KW-0808">Transferase</keyword>
<dbReference type="NCBIfam" id="TIGR00693">
    <property type="entry name" value="thiE"/>
    <property type="match status" value="1"/>
</dbReference>
<keyword evidence="5 11" id="KW-0460">Magnesium</keyword>
<sequence>MDLGHAQLYLCTDARSGRGDLAEFLDAAFAGGVDIIQLRDKTLEAAEELELLTVLREVAERHGKLWAVNDRADVAAVAGAPVFHVGQTDLPLAHARRLLGTDTVIGLSSHSPEQIDNALTATSLDYFCVGPIWATPTKPGRAAVGSQLIRYAAERVSATGATLPWYAIGGIDHGNIEQVVDAGATRVVVVRAITEADDPAEAATRLRACLPAVGQTAGVFS</sequence>
<evidence type="ECO:0000313" key="15">
    <source>
        <dbReference type="EMBL" id="TFD82635.1"/>
    </source>
</evidence>
<feature type="domain" description="Thiamine phosphate synthase/TenI" evidence="14">
    <location>
        <begin position="8"/>
        <end position="193"/>
    </location>
</feature>
<evidence type="ECO:0000256" key="12">
    <source>
        <dbReference type="RuleBase" id="RU003826"/>
    </source>
</evidence>
<dbReference type="InterPro" id="IPR022998">
    <property type="entry name" value="ThiamineP_synth_TenI"/>
</dbReference>
<dbReference type="InterPro" id="IPR036206">
    <property type="entry name" value="ThiamineP_synth_sf"/>
</dbReference>
<dbReference type="AlphaFoldDB" id="A0A4R9BF46"/>
<accession>A0A4R9BF46</accession>
<gene>
    <name evidence="11" type="primary">thiE</name>
    <name evidence="15" type="ORF">E3T48_01810</name>
</gene>
<dbReference type="SUPFAM" id="SSF51391">
    <property type="entry name" value="Thiamin phosphate synthase"/>
    <property type="match status" value="1"/>
</dbReference>
<evidence type="ECO:0000256" key="5">
    <source>
        <dbReference type="ARBA" id="ARBA00022842"/>
    </source>
</evidence>
<comment type="catalytic activity">
    <reaction evidence="9 11 12">
        <text>2-[(2R,5Z)-2-carboxy-4-methylthiazol-5(2H)-ylidene]ethyl phosphate + 4-amino-2-methyl-5-(diphosphooxymethyl)pyrimidine + 2 H(+) = thiamine phosphate + CO2 + diphosphate</text>
        <dbReference type="Rhea" id="RHEA:47844"/>
        <dbReference type="ChEBI" id="CHEBI:15378"/>
        <dbReference type="ChEBI" id="CHEBI:16526"/>
        <dbReference type="ChEBI" id="CHEBI:33019"/>
        <dbReference type="ChEBI" id="CHEBI:37575"/>
        <dbReference type="ChEBI" id="CHEBI:57841"/>
        <dbReference type="ChEBI" id="CHEBI:62899"/>
        <dbReference type="EC" id="2.5.1.3"/>
    </reaction>
</comment>
<feature type="binding site" evidence="11">
    <location>
        <position position="89"/>
    </location>
    <ligand>
        <name>Mg(2+)</name>
        <dbReference type="ChEBI" id="CHEBI:18420"/>
    </ligand>
</feature>
<evidence type="ECO:0000256" key="1">
    <source>
        <dbReference type="ARBA" id="ARBA00003814"/>
    </source>
</evidence>
<dbReference type="Proteomes" id="UP000298313">
    <property type="component" value="Unassembled WGS sequence"/>
</dbReference>
<feature type="binding site" evidence="11">
    <location>
        <position position="138"/>
    </location>
    <ligand>
        <name>4-amino-2-methyl-5-(diphosphooxymethyl)pyrimidine</name>
        <dbReference type="ChEBI" id="CHEBI:57841"/>
    </ligand>
</feature>
<dbReference type="InterPro" id="IPR034291">
    <property type="entry name" value="TMP_synthase"/>
</dbReference>
<comment type="pathway">
    <text evidence="2 11 13">Cofactor biosynthesis; thiamine diphosphate biosynthesis; thiamine phosphate from 4-amino-2-methyl-5-diphosphomethylpyrimidine and 4-methyl-5-(2-phosphoethyl)-thiazole: step 1/1.</text>
</comment>
<dbReference type="UniPathway" id="UPA00060">
    <property type="reaction ID" value="UER00141"/>
</dbReference>
<proteinExistence type="inferred from homology"/>
<dbReference type="PANTHER" id="PTHR20857">
    <property type="entry name" value="THIAMINE-PHOSPHATE PYROPHOSPHORYLASE"/>
    <property type="match status" value="1"/>
</dbReference>
<evidence type="ECO:0000313" key="16">
    <source>
        <dbReference type="Proteomes" id="UP000298313"/>
    </source>
</evidence>
<evidence type="ECO:0000256" key="6">
    <source>
        <dbReference type="ARBA" id="ARBA00022977"/>
    </source>
</evidence>
<evidence type="ECO:0000256" key="3">
    <source>
        <dbReference type="ARBA" id="ARBA00022679"/>
    </source>
</evidence>
<comment type="function">
    <text evidence="1 11">Condenses 4-methyl-5-(beta-hydroxyethyl)thiazole monophosphate (THZ-P) and 2-methyl-4-amino-5-hydroxymethyl pyrimidine pyrophosphate (HMP-PP) to form thiamine monophosphate (TMP).</text>
</comment>